<feature type="compositionally biased region" description="Low complexity" evidence="6">
    <location>
        <begin position="1"/>
        <end position="17"/>
    </location>
</feature>
<dbReference type="Pfam" id="PF07716">
    <property type="entry name" value="bZIP_2"/>
    <property type="match status" value="1"/>
</dbReference>
<dbReference type="SUPFAM" id="SSF57959">
    <property type="entry name" value="Leucine zipper domain"/>
    <property type="match status" value="1"/>
</dbReference>
<evidence type="ECO:0000256" key="2">
    <source>
        <dbReference type="ARBA" id="ARBA00023015"/>
    </source>
</evidence>
<dbReference type="GO" id="GO:0003677">
    <property type="term" value="F:DNA binding"/>
    <property type="evidence" value="ECO:0007669"/>
    <property type="project" value="UniProtKB-KW"/>
</dbReference>
<dbReference type="CDD" id="cd14694">
    <property type="entry name" value="bZIP_NFIL3"/>
    <property type="match status" value="1"/>
</dbReference>
<dbReference type="RefSeq" id="XP_023647514.1">
    <property type="nucleotide sequence ID" value="XM_023791746.2"/>
</dbReference>
<dbReference type="InterPro" id="IPR047229">
    <property type="entry name" value="NFIL3-like"/>
</dbReference>
<keyword evidence="4" id="KW-0804">Transcription</keyword>
<evidence type="ECO:0000313" key="8">
    <source>
        <dbReference type="Ensembl" id="ENSPKIP00000026267.1"/>
    </source>
</evidence>
<dbReference type="GO" id="GO:0007623">
    <property type="term" value="P:circadian rhythm"/>
    <property type="evidence" value="ECO:0007669"/>
    <property type="project" value="TreeGrafter"/>
</dbReference>
<feature type="compositionally biased region" description="Basic and acidic residues" evidence="6">
    <location>
        <begin position="74"/>
        <end position="98"/>
    </location>
</feature>
<dbReference type="Ensembl" id="ENSPKIT00000007020.1">
    <property type="protein sequence ID" value="ENSPKIP00000026267.1"/>
    <property type="gene ID" value="ENSPKIG00000008824.1"/>
</dbReference>
<dbReference type="PANTHER" id="PTHR15284:SF6">
    <property type="entry name" value="HYPOTHETICAL LOC799271-RELATED"/>
    <property type="match status" value="1"/>
</dbReference>
<evidence type="ECO:0000259" key="7">
    <source>
        <dbReference type="PROSITE" id="PS50217"/>
    </source>
</evidence>
<dbReference type="InterPro" id="IPR047106">
    <property type="entry name" value="NFIL3-like_bZIP"/>
</dbReference>
<accession>A0A3B3S699</accession>
<dbReference type="OrthoDB" id="6151507at2759"/>
<evidence type="ECO:0000256" key="6">
    <source>
        <dbReference type="SAM" id="MobiDB-lite"/>
    </source>
</evidence>
<evidence type="ECO:0000256" key="5">
    <source>
        <dbReference type="ARBA" id="ARBA00023242"/>
    </source>
</evidence>
<proteinExistence type="inferred from homology"/>
<keyword evidence="2" id="KW-0805">Transcription regulation</keyword>
<dbReference type="PANTHER" id="PTHR15284">
    <property type="entry name" value="NUCLEAR FACTOR INTERLEUKIN-3-REGULATED PROTEIN"/>
    <property type="match status" value="1"/>
</dbReference>
<feature type="domain" description="BZIP" evidence="7">
    <location>
        <begin position="82"/>
        <end position="132"/>
    </location>
</feature>
<organism evidence="8 9">
    <name type="scientific">Paramormyrops kingsleyae</name>
    <dbReference type="NCBI Taxonomy" id="1676925"/>
    <lineage>
        <taxon>Eukaryota</taxon>
        <taxon>Metazoa</taxon>
        <taxon>Chordata</taxon>
        <taxon>Craniata</taxon>
        <taxon>Vertebrata</taxon>
        <taxon>Euteleostomi</taxon>
        <taxon>Actinopterygii</taxon>
        <taxon>Neopterygii</taxon>
        <taxon>Teleostei</taxon>
        <taxon>Osteoglossocephala</taxon>
        <taxon>Osteoglossomorpha</taxon>
        <taxon>Osteoglossiformes</taxon>
        <taxon>Mormyridae</taxon>
        <taxon>Paramormyrops</taxon>
    </lineage>
</organism>
<dbReference type="InterPro" id="IPR046347">
    <property type="entry name" value="bZIP_sf"/>
</dbReference>
<feature type="region of interest" description="Disordered" evidence="6">
    <location>
        <begin position="166"/>
        <end position="237"/>
    </location>
</feature>
<comment type="similarity">
    <text evidence="1">Belongs to the bZIP family. NFIL3 subfamily.</text>
</comment>
<evidence type="ECO:0000256" key="4">
    <source>
        <dbReference type="ARBA" id="ARBA00023163"/>
    </source>
</evidence>
<keyword evidence="9" id="KW-1185">Reference proteome</keyword>
<dbReference type="GO" id="GO:0005634">
    <property type="term" value="C:nucleus"/>
    <property type="evidence" value="ECO:0007669"/>
    <property type="project" value="TreeGrafter"/>
</dbReference>
<dbReference type="FunFam" id="1.20.5.170:FF:000025">
    <property type="entry name" value="nuclear factor interleukin-3-regulated protein-like"/>
    <property type="match status" value="1"/>
</dbReference>
<dbReference type="AlphaFoldDB" id="A0A3B3S699"/>
<feature type="compositionally biased region" description="Low complexity" evidence="6">
    <location>
        <begin position="204"/>
        <end position="219"/>
    </location>
</feature>
<evidence type="ECO:0000256" key="3">
    <source>
        <dbReference type="ARBA" id="ARBA00023125"/>
    </source>
</evidence>
<dbReference type="Gene3D" id="1.20.5.170">
    <property type="match status" value="1"/>
</dbReference>
<reference evidence="8" key="1">
    <citation type="submission" date="2025-08" db="UniProtKB">
        <authorList>
            <consortium name="Ensembl"/>
        </authorList>
    </citation>
    <scope>IDENTIFICATION</scope>
</reference>
<evidence type="ECO:0000313" key="9">
    <source>
        <dbReference type="Proteomes" id="UP000261540"/>
    </source>
</evidence>
<feature type="region of interest" description="Disordered" evidence="6">
    <location>
        <begin position="54"/>
        <end position="102"/>
    </location>
</feature>
<dbReference type="GO" id="GO:0003700">
    <property type="term" value="F:DNA-binding transcription factor activity"/>
    <property type="evidence" value="ECO:0007669"/>
    <property type="project" value="InterPro"/>
</dbReference>
<sequence>MEPSAAVLVSPVPSSTAGLEAGSSDGALSFTDEAVSILTSNSLLARSLLGRSSALKRKESPSGSSNGGNRRKREFIPDEKKDEGYWDKRKKNNEAAKRSREKRRVNDMVLESRVMALLEENARLRAELLALKFRFGLVKDPSDVHVLPLATPTCAQAPSATRYFVPRSEGAQPSPPAPPQPAPPHGCLYSGRGVRDNSSLSEDSGFSTPGGSSVGSPVFFDDRMSEHGKMSPHGGEEPGFEPHHCPMGMAGEGLPSGGPAGLYPGDMSRDMVTRVDSGETMKSLPHKLRFKVAGGGDGGDVGGAPPEPRRSPVQLAVMREPMRSPTFFAGPEGPAVWQQHLREEGRGGRPSQEQQYGPQPTGYGVVTHRGQTDSQYHMENRALRCQLSSLSEEVAQLKRLFSQQLLSKAK</sequence>
<name>A0A3B3S699_9TELE</name>
<protein>
    <recommendedName>
        <fullName evidence="7">BZIP domain-containing protein</fullName>
    </recommendedName>
</protein>
<keyword evidence="3" id="KW-0238">DNA-binding</keyword>
<feature type="compositionally biased region" description="Basic and acidic residues" evidence="6">
    <location>
        <begin position="220"/>
        <end position="237"/>
    </location>
</feature>
<dbReference type="KEGG" id="pki:111833457"/>
<dbReference type="SMART" id="SM00338">
    <property type="entry name" value="BRLZ"/>
    <property type="match status" value="1"/>
</dbReference>
<dbReference type="GeneTree" id="ENSGT00940000164108"/>
<dbReference type="Proteomes" id="UP000261540">
    <property type="component" value="Unplaced"/>
</dbReference>
<keyword evidence="5" id="KW-0539">Nucleus</keyword>
<dbReference type="STRING" id="1676925.ENSPKIP00000026267"/>
<feature type="region of interest" description="Disordered" evidence="6">
    <location>
        <begin position="1"/>
        <end position="25"/>
    </location>
</feature>
<evidence type="ECO:0000256" key="1">
    <source>
        <dbReference type="ARBA" id="ARBA00006079"/>
    </source>
</evidence>
<dbReference type="GeneID" id="111833457"/>
<reference evidence="8" key="2">
    <citation type="submission" date="2025-09" db="UniProtKB">
        <authorList>
            <consortium name="Ensembl"/>
        </authorList>
    </citation>
    <scope>IDENTIFICATION</scope>
</reference>
<feature type="compositionally biased region" description="Pro residues" evidence="6">
    <location>
        <begin position="173"/>
        <end position="184"/>
    </location>
</feature>
<dbReference type="PROSITE" id="PS00036">
    <property type="entry name" value="BZIP_BASIC"/>
    <property type="match status" value="1"/>
</dbReference>
<dbReference type="PROSITE" id="PS50217">
    <property type="entry name" value="BZIP"/>
    <property type="match status" value="1"/>
</dbReference>
<dbReference type="InterPro" id="IPR004827">
    <property type="entry name" value="bZIP"/>
</dbReference>